<name>A0A6L6IQ09_9ENTR</name>
<keyword evidence="2" id="KW-1185">Reference proteome</keyword>
<dbReference type="Gene3D" id="2.160.20.20">
    <property type="match status" value="1"/>
</dbReference>
<comment type="caution">
    <text evidence="1">The sequence shown here is derived from an EMBL/GenBank/DDBJ whole genome shotgun (WGS) entry which is preliminary data.</text>
</comment>
<feature type="non-terminal residue" evidence="1">
    <location>
        <position position="636"/>
    </location>
</feature>
<proteinExistence type="predicted"/>
<sequence>MDLNLLNRELRKALAFTFAGAVLQRRLAQAGLLGLSGGVFLPQAQAIEIGTQAGAHIKVNDGTRIVADKSVPDKGIYGVIVPAGEKGTVDLGNNVSIIAHGKSSIHRANGIGIEADGSVLTANGLIVEITGKSETGIALTGKNVYADLGTGSQISATSDKGIIVGDTSTLVADRLIVEMSDKSECALCINGSADLGSGSTIRVDEDSTGLIVKGIDSDGIAYRSPASFTATGLTVESGNDTSAFTVKDVIRIERNAVVDLGSGSIINSRGSYRTAVAIYNADDSDSVEYSPRFTATGLTIDAQGYSSKGISVQGNAIIDLGNDSVINTKGDLSKGIATYDPDNQDSVENGPRVTATDLTIDTQGDAARGIDMQANAIVDLGGDTLIKSSGKGAIGIYNDGGEITANSLTIYNASDREGSGGIYNRKGNISVKTLTMFVTGPGAHEGLNMTGGTANIGAGSYINTENGSSLSARNKTTIINYFGTADKRNTIITKNPRQYSVMASFGGVINLKNTDIFGAAVYSGTNSTVTGENLTLTDRGVYAVNGGRIDLTGDLAIRTTDGAYAAIRTEHNSYVQLPHPDSRISAAGKMQILGGARAEGGIITLDMAAGSMWTGSAYSDNVKGGLLNVTMNNSIW</sequence>
<evidence type="ECO:0000313" key="2">
    <source>
        <dbReference type="Proteomes" id="UP000477739"/>
    </source>
</evidence>
<dbReference type="InterPro" id="IPR012332">
    <property type="entry name" value="Autotransporter_pectin_lyase_C"/>
</dbReference>
<evidence type="ECO:0000313" key="1">
    <source>
        <dbReference type="EMBL" id="MTH48932.1"/>
    </source>
</evidence>
<protein>
    <recommendedName>
        <fullName evidence="3">Autotransporter outer membrane beta-barrel domain-containing protein</fullName>
    </recommendedName>
</protein>
<dbReference type="Proteomes" id="UP000477739">
    <property type="component" value="Unassembled WGS sequence"/>
</dbReference>
<organism evidence="1 2">
    <name type="scientific">Intestinirhabdus alba</name>
    <dbReference type="NCBI Taxonomy" id="2899544"/>
    <lineage>
        <taxon>Bacteria</taxon>
        <taxon>Pseudomonadati</taxon>
        <taxon>Pseudomonadota</taxon>
        <taxon>Gammaproteobacteria</taxon>
        <taxon>Enterobacterales</taxon>
        <taxon>Enterobacteriaceae</taxon>
        <taxon>Intestinirhabdus</taxon>
    </lineage>
</organism>
<gene>
    <name evidence="1" type="ORF">GJV78_22470</name>
</gene>
<dbReference type="AlphaFoldDB" id="A0A6L6IQ09"/>
<accession>A0A6L6IQ09</accession>
<evidence type="ECO:0008006" key="3">
    <source>
        <dbReference type="Google" id="ProtNLM"/>
    </source>
</evidence>
<reference evidence="1 2" key="1">
    <citation type="submission" date="2019-11" db="EMBL/GenBank/DDBJ databases">
        <title>Escherichia alba sp. nov. isolated from the gut of plastic-eating superworms Zophobas atratus.</title>
        <authorList>
            <person name="Yang Y."/>
        </authorList>
    </citation>
    <scope>NUCLEOTIDE SEQUENCE [LARGE SCALE GENOMIC DNA]</scope>
    <source>
        <strain evidence="2">BIT-B35</strain>
    </source>
</reference>
<dbReference type="EMBL" id="WMJZ01000087">
    <property type="protein sequence ID" value="MTH48932.1"/>
    <property type="molecule type" value="Genomic_DNA"/>
</dbReference>